<dbReference type="Proteomes" id="UP000000559">
    <property type="component" value="Chromosome 2"/>
</dbReference>
<organism evidence="3 4">
    <name type="scientific">Candida albicans (strain SC5314 / ATCC MYA-2876)</name>
    <name type="common">Yeast</name>
    <dbReference type="NCBI Taxonomy" id="237561"/>
    <lineage>
        <taxon>Eukaryota</taxon>
        <taxon>Fungi</taxon>
        <taxon>Dikarya</taxon>
        <taxon>Ascomycota</taxon>
        <taxon>Saccharomycotina</taxon>
        <taxon>Pichiomycetes</taxon>
        <taxon>Debaryomycetaceae</taxon>
        <taxon>Candida/Lodderomyces clade</taxon>
        <taxon>Candida</taxon>
    </lineage>
</organism>
<dbReference type="PROSITE" id="PS50048">
    <property type="entry name" value="ZN2_CY6_FUNGAL_2"/>
    <property type="match status" value="1"/>
</dbReference>
<evidence type="ECO:0000259" key="1">
    <source>
        <dbReference type="PROSITE" id="PS50048"/>
    </source>
</evidence>
<sequence>MAAKKGRKQVVRCLSCKKLRIKCDQVRPKCEYCAHTNRECIYPSDIPTSETNAEKDSPVEDIRRDLPLTQLTSVLSVSQLELRALKFFNDIGKLIVSYKNQRYIDNWEAVINPLSFQSPIVKKTLLATSSMLLSHFMNINTVDSKVLTSSFSVDSSQEAQAFFQTGTKYLQESIDERKHLLQDNSGFGIERIIVNDLITFGCLLIYNHKLVPLISATGYDVISMAKAYSDTRKMYSQSMTGLRLESLFFPKSNPILTCPPETNYWFTRVLEFEIVAFVSRNGNKSANMEEYFQALMDTFLLLKDACYAMAIVRFPFPLIACLTNFSDKYRQLLRNGDEFAFRLLFIYSCLCVISRIPLNRNDNIFVDYISEFKNIIFSKYGEFSYPIDRELYHLVIRTNFVVDFGDMTRFHPLQQCEPLMDLSWLERYIDSLEKTNTLLQCI</sequence>
<dbReference type="SUPFAM" id="SSF57701">
    <property type="entry name" value="Zn2/Cys6 DNA-binding domain"/>
    <property type="match status" value="1"/>
</dbReference>
<dbReference type="EMBL" id="CP017624">
    <property type="protein sequence ID" value="AOW27588.1"/>
    <property type="molecule type" value="Genomic_DNA"/>
</dbReference>
<dbReference type="CDD" id="cd00067">
    <property type="entry name" value="GAL4"/>
    <property type="match status" value="1"/>
</dbReference>
<dbReference type="InterPro" id="IPR036864">
    <property type="entry name" value="Zn2-C6_fun-type_DNA-bd_sf"/>
</dbReference>
<dbReference type="GO" id="GO:1900443">
    <property type="term" value="P:regulation of filamentous growth of a population of unicellular organisms in response to biotic stimulus"/>
    <property type="evidence" value="ECO:0000315"/>
    <property type="project" value="CGD"/>
</dbReference>
<evidence type="ECO:0000313" key="3">
    <source>
        <dbReference type="EMBL" id="AOW27588.1"/>
    </source>
</evidence>
<dbReference type="InParanoid" id="A0A1D8PHG0"/>
<evidence type="ECO:0000313" key="4">
    <source>
        <dbReference type="Proteomes" id="UP000000559"/>
    </source>
</evidence>
<dbReference type="OrthoDB" id="4023759at2759"/>
<dbReference type="CGD" id="CAL0000193615">
    <property type="gene designation" value="orf19.14177"/>
</dbReference>
<dbReference type="VEuPathDB" id="FungiDB:C2_05770W_A"/>
<dbReference type="GO" id="GO:0006357">
    <property type="term" value="P:regulation of transcription by RNA polymerase II"/>
    <property type="evidence" value="ECO:0000318"/>
    <property type="project" value="GO_Central"/>
</dbReference>
<keyword evidence="4" id="KW-1185">Reference proteome</keyword>
<reference evidence="3 4" key="1">
    <citation type="journal article" date="2004" name="Proc. Natl. Acad. Sci. U.S.A.">
        <title>The diploid genome sequence of Candida albicans.</title>
        <authorList>
            <person name="Jones T."/>
            <person name="Federspiel N.A."/>
            <person name="Chibana H."/>
            <person name="Dungan J."/>
            <person name="Kalman S."/>
            <person name="Magee B.B."/>
            <person name="Newport G."/>
            <person name="Thorstenson Y.R."/>
            <person name="Agabian N."/>
            <person name="Magee P.T."/>
            <person name="Davis R.W."/>
            <person name="Scherer S."/>
        </authorList>
    </citation>
    <scope>NUCLEOTIDE SEQUENCE [LARGE SCALE GENOMIC DNA]</scope>
    <source>
        <strain evidence="4">SC5314 / ATCC MYA-2876</strain>
    </source>
</reference>
<dbReference type="GeneID" id="3645579"/>
<accession>A0A1D8PHG0</accession>
<proteinExistence type="predicted"/>
<dbReference type="GO" id="GO:0001228">
    <property type="term" value="F:DNA-binding transcription activator activity, RNA polymerase II-specific"/>
    <property type="evidence" value="ECO:0000318"/>
    <property type="project" value="GO_Central"/>
</dbReference>
<dbReference type="PANTHER" id="PTHR47784:SF5">
    <property type="entry name" value="STEROL UPTAKE CONTROL PROTEIN 2"/>
    <property type="match status" value="1"/>
</dbReference>
<dbReference type="SMR" id="A0A1D8PHG0"/>
<dbReference type="RefSeq" id="XP_019330782.1">
    <property type="nucleotide sequence ID" value="XM_019475237.1"/>
</dbReference>
<name>A0A1D8PHG0_CANAL</name>
<protein>
    <recommendedName>
        <fullName evidence="1">Zn(2)-C6 fungal-type domain-containing protein</fullName>
    </recommendedName>
</protein>
<dbReference type="Gene3D" id="4.10.240.10">
    <property type="entry name" value="Zn(2)-C6 fungal-type DNA-binding domain"/>
    <property type="match status" value="1"/>
</dbReference>
<dbReference type="FunFam" id="4.10.240.10:FF:000120">
    <property type="entry name" value="Zcf18p"/>
    <property type="match status" value="1"/>
</dbReference>
<evidence type="ECO:0000313" key="2">
    <source>
        <dbReference type="CGD" id="CAL0000193615"/>
    </source>
</evidence>
<reference evidence="3 4" key="2">
    <citation type="journal article" date="2007" name="Genome Biol.">
        <title>Assembly of the Candida albicans genome into sixteen supercontigs aligned on the eight chromosomes.</title>
        <authorList>
            <person name="van het Hoog M."/>
            <person name="Rast T.J."/>
            <person name="Martchenko M."/>
            <person name="Grindle S."/>
            <person name="Dignard D."/>
            <person name="Hogues H."/>
            <person name="Cuomo C."/>
            <person name="Berriman M."/>
            <person name="Scherer S."/>
            <person name="Magee B.B."/>
            <person name="Whiteway M."/>
            <person name="Chibana H."/>
            <person name="Nantel A."/>
            <person name="Magee P.T."/>
        </authorList>
    </citation>
    <scope>GENOME REANNOTATION</scope>
    <source>
        <strain evidence="4">SC5314 / ATCC MYA-2876</strain>
    </source>
</reference>
<feature type="domain" description="Zn(2)-C6 fungal-type" evidence="1">
    <location>
        <begin position="12"/>
        <end position="42"/>
    </location>
</feature>
<dbReference type="PANTHER" id="PTHR47784">
    <property type="entry name" value="STEROL UPTAKE CONTROL PROTEIN 2"/>
    <property type="match status" value="1"/>
</dbReference>
<dbReference type="GO" id="GO:0036180">
    <property type="term" value="P:filamentous growth of a population of unicellular organisms in response to biotic stimulus"/>
    <property type="evidence" value="ECO:0000315"/>
    <property type="project" value="CGD"/>
</dbReference>
<dbReference type="InterPro" id="IPR053157">
    <property type="entry name" value="Sterol_Uptake_Regulator"/>
</dbReference>
<dbReference type="SMART" id="SM00066">
    <property type="entry name" value="GAL4"/>
    <property type="match status" value="1"/>
</dbReference>
<dbReference type="KEGG" id="cal:CAALFM_C205770WA"/>
<gene>
    <name evidence="3" type="ordered locus">CAALFM_C205770WA</name>
    <name evidence="2" type="ordered locus">orf19.14177</name>
</gene>
<dbReference type="AlphaFoldDB" id="A0A1D8PHG0"/>
<dbReference type="GO" id="GO:0008270">
    <property type="term" value="F:zinc ion binding"/>
    <property type="evidence" value="ECO:0007669"/>
    <property type="project" value="InterPro"/>
</dbReference>
<dbReference type="STRING" id="237561.A0A1D8PHG0"/>
<reference evidence="3 4" key="3">
    <citation type="journal article" date="2013" name="Genome Biol.">
        <title>Assembly of a phased diploid Candida albicans genome facilitates allele-specific measurements and provides a simple model for repeat and indel structure.</title>
        <authorList>
            <person name="Muzzey D."/>
            <person name="Schwartz K."/>
            <person name="Weissman J.S."/>
            <person name="Sherlock G."/>
        </authorList>
    </citation>
    <scope>NUCLEOTIDE SEQUENCE [LARGE SCALE GENOMIC DNA]</scope>
    <source>
        <strain evidence="4">SC5314 / ATCC MYA-2876</strain>
    </source>
</reference>
<dbReference type="InterPro" id="IPR001138">
    <property type="entry name" value="Zn2Cys6_DnaBD"/>
</dbReference>
<dbReference type="Pfam" id="PF00172">
    <property type="entry name" value="Zn_clus"/>
    <property type="match status" value="1"/>
</dbReference>